<organism evidence="2 3">
    <name type="scientific">Papillibacter cinnamivorans DSM 12816</name>
    <dbReference type="NCBI Taxonomy" id="1122930"/>
    <lineage>
        <taxon>Bacteria</taxon>
        <taxon>Bacillati</taxon>
        <taxon>Bacillota</taxon>
        <taxon>Clostridia</taxon>
        <taxon>Eubacteriales</taxon>
        <taxon>Oscillospiraceae</taxon>
        <taxon>Papillibacter</taxon>
    </lineage>
</organism>
<evidence type="ECO:0000256" key="1">
    <source>
        <dbReference type="SAM" id="SignalP"/>
    </source>
</evidence>
<proteinExistence type="predicted"/>
<keyword evidence="3" id="KW-1185">Reference proteome</keyword>
<reference evidence="2 3" key="1">
    <citation type="submission" date="2017-04" db="EMBL/GenBank/DDBJ databases">
        <authorList>
            <person name="Afonso C.L."/>
            <person name="Miller P.J."/>
            <person name="Scott M.A."/>
            <person name="Spackman E."/>
            <person name="Goraichik I."/>
            <person name="Dimitrov K.M."/>
            <person name="Suarez D.L."/>
            <person name="Swayne D.E."/>
        </authorList>
    </citation>
    <scope>NUCLEOTIDE SEQUENCE [LARGE SCALE GENOMIC DNA]</scope>
    <source>
        <strain evidence="2 3">DSM 12816</strain>
    </source>
</reference>
<keyword evidence="1" id="KW-0732">Signal</keyword>
<accession>A0A1W2AA62</accession>
<name>A0A1W2AA62_9FIRM</name>
<evidence type="ECO:0000313" key="2">
    <source>
        <dbReference type="EMBL" id="SMC57520.1"/>
    </source>
</evidence>
<evidence type="ECO:0000313" key="3">
    <source>
        <dbReference type="Proteomes" id="UP000192790"/>
    </source>
</evidence>
<dbReference type="OrthoDB" id="2068049at2"/>
<dbReference type="Proteomes" id="UP000192790">
    <property type="component" value="Unassembled WGS sequence"/>
</dbReference>
<dbReference type="AlphaFoldDB" id="A0A1W2AA62"/>
<feature type="signal peptide" evidence="1">
    <location>
        <begin position="1"/>
        <end position="20"/>
    </location>
</feature>
<dbReference type="PROSITE" id="PS51257">
    <property type="entry name" value="PROKAR_LIPOPROTEIN"/>
    <property type="match status" value="1"/>
</dbReference>
<protein>
    <submittedName>
        <fullName evidence="2">Uncharacterized protein</fullName>
    </submittedName>
</protein>
<sequence length="153" mass="16504">MRKNLIWPAAAILGLLVSCAGISPTPGASGSANVPDETGVLVIIESLDSSKSEISFDRLEWISATDTERIRELGLDPEADFPNDYYIYNETEEVETLPLSKDAKLSVLDPENPASTKEISAEALSKNLGSYPGLYRITVESGAVTKVEAQYVP</sequence>
<feature type="chain" id="PRO_5038989931" evidence="1">
    <location>
        <begin position="21"/>
        <end position="153"/>
    </location>
</feature>
<dbReference type="RefSeq" id="WP_084234311.1">
    <property type="nucleotide sequence ID" value="NZ_FWXW01000003.1"/>
</dbReference>
<dbReference type="EMBL" id="FWXW01000003">
    <property type="protein sequence ID" value="SMC57520.1"/>
    <property type="molecule type" value="Genomic_DNA"/>
</dbReference>
<gene>
    <name evidence="2" type="ORF">SAMN02745168_1642</name>
</gene>
<dbReference type="STRING" id="1122930.SAMN02745168_1642"/>